<dbReference type="PANTHER" id="PTHR35894">
    <property type="entry name" value="GENERAL SECRETION PATHWAY PROTEIN A-RELATED"/>
    <property type="match status" value="1"/>
</dbReference>
<dbReference type="Proteomes" id="UP000319619">
    <property type="component" value="Unassembled WGS sequence"/>
</dbReference>
<name>A0A532V314_UNCL8</name>
<accession>A0A532V314</accession>
<dbReference type="InterPro" id="IPR003593">
    <property type="entry name" value="AAA+_ATPase"/>
</dbReference>
<organism evidence="2 3">
    <name type="scientific">candidate division LCP-89 bacterium B3_LCP</name>
    <dbReference type="NCBI Taxonomy" id="2012998"/>
    <lineage>
        <taxon>Bacteria</taxon>
        <taxon>Pseudomonadati</taxon>
        <taxon>Bacteria division LCP-89</taxon>
    </lineage>
</organism>
<evidence type="ECO:0000259" key="1">
    <source>
        <dbReference type="SMART" id="SM00382"/>
    </source>
</evidence>
<sequence>MYLDFFGFKEQPFNVTPDPKFLNFSESYQDALAYLIYGIRMRKGFVVLTGEIGIGKTTVINALLERLDDSHRISSLVHSNMSLKDMLRFIFRDYGLDASGKSKSELLLNLQEFLIRLDQKGGNAVLIVDEAQNLRSWQLEEIRLLSNIETAKRKLIQIVLVGQPELLHLMNSLELKQFKQRVSLHFHLTTLTQDEMETYVEHRLKVAGYQGKRLFEDGALEEIYKFSEGIPRLINAICDRALIKACVSGHRKIDRKLLRKVM</sequence>
<dbReference type="InterPro" id="IPR052026">
    <property type="entry name" value="ExeA_AAA_ATPase_DNA-bind"/>
</dbReference>
<dbReference type="Gene3D" id="3.40.50.300">
    <property type="entry name" value="P-loop containing nucleotide triphosphate hydrolases"/>
    <property type="match status" value="1"/>
</dbReference>
<evidence type="ECO:0000313" key="2">
    <source>
        <dbReference type="EMBL" id="TKJ41539.1"/>
    </source>
</evidence>
<dbReference type="PANTHER" id="PTHR35894:SF1">
    <property type="entry name" value="PHOSPHORIBULOKINASE _ URIDINE KINASE FAMILY"/>
    <property type="match status" value="1"/>
</dbReference>
<dbReference type="EMBL" id="NJBN01000002">
    <property type="protein sequence ID" value="TKJ41539.1"/>
    <property type="molecule type" value="Genomic_DNA"/>
</dbReference>
<evidence type="ECO:0000313" key="3">
    <source>
        <dbReference type="Proteomes" id="UP000319619"/>
    </source>
</evidence>
<dbReference type="SUPFAM" id="SSF52540">
    <property type="entry name" value="P-loop containing nucleoside triphosphate hydrolases"/>
    <property type="match status" value="1"/>
</dbReference>
<dbReference type="Pfam" id="PF13401">
    <property type="entry name" value="AAA_22"/>
    <property type="match status" value="1"/>
</dbReference>
<dbReference type="InterPro" id="IPR049945">
    <property type="entry name" value="AAA_22"/>
</dbReference>
<dbReference type="GO" id="GO:0016887">
    <property type="term" value="F:ATP hydrolysis activity"/>
    <property type="evidence" value="ECO:0007669"/>
    <property type="project" value="InterPro"/>
</dbReference>
<dbReference type="AlphaFoldDB" id="A0A532V314"/>
<dbReference type="SMART" id="SM00382">
    <property type="entry name" value="AAA"/>
    <property type="match status" value="1"/>
</dbReference>
<comment type="caution">
    <text evidence="2">The sequence shown here is derived from an EMBL/GenBank/DDBJ whole genome shotgun (WGS) entry which is preliminary data.</text>
</comment>
<proteinExistence type="predicted"/>
<reference evidence="2 3" key="1">
    <citation type="submission" date="2017-06" db="EMBL/GenBank/DDBJ databases">
        <title>Novel microbial phyla capable of carbon fixation and sulfur reduction in deep-sea sediments.</title>
        <authorList>
            <person name="Huang J."/>
            <person name="Baker B."/>
            <person name="Wang Y."/>
        </authorList>
    </citation>
    <scope>NUCLEOTIDE SEQUENCE [LARGE SCALE GENOMIC DNA]</scope>
    <source>
        <strain evidence="2">B3_LCP</strain>
    </source>
</reference>
<feature type="domain" description="AAA+ ATPase" evidence="1">
    <location>
        <begin position="42"/>
        <end position="192"/>
    </location>
</feature>
<dbReference type="InterPro" id="IPR027417">
    <property type="entry name" value="P-loop_NTPase"/>
</dbReference>
<protein>
    <submittedName>
        <fullName evidence="2">ATPase</fullName>
    </submittedName>
</protein>
<gene>
    <name evidence="2" type="ORF">CEE37_02960</name>
</gene>